<protein>
    <submittedName>
        <fullName evidence="3">Transporter substrate-binding domain-containing protein</fullName>
    </submittedName>
</protein>
<proteinExistence type="predicted"/>
<dbReference type="InterPro" id="IPR001638">
    <property type="entry name" value="Solute-binding_3/MltF_N"/>
</dbReference>
<evidence type="ECO:0000256" key="1">
    <source>
        <dbReference type="SAM" id="SignalP"/>
    </source>
</evidence>
<dbReference type="EMBL" id="WHOS01000047">
    <property type="protein sequence ID" value="NUB02789.1"/>
    <property type="molecule type" value="Genomic_DNA"/>
</dbReference>
<comment type="caution">
    <text evidence="3">The sequence shown here is derived from an EMBL/GenBank/DDBJ whole genome shotgun (WGS) entry which is preliminary data.</text>
</comment>
<feature type="chain" id="PRO_5045854403" evidence="1">
    <location>
        <begin position="39"/>
        <end position="291"/>
    </location>
</feature>
<dbReference type="SMART" id="SM00062">
    <property type="entry name" value="PBPb"/>
    <property type="match status" value="1"/>
</dbReference>
<accession>A0ABX2KND5</accession>
<evidence type="ECO:0000259" key="2">
    <source>
        <dbReference type="SMART" id="SM00062"/>
    </source>
</evidence>
<feature type="domain" description="Solute-binding protein family 3/N-terminal" evidence="2">
    <location>
        <begin position="40"/>
        <end position="279"/>
    </location>
</feature>
<keyword evidence="1" id="KW-0732">Signal</keyword>
<sequence>MAFGVRAFVVPRIVPTGLAAAGGAVLAALAATALPAAARPVTVLAPELPPMMSADGTGREAVIITETLAACGHEAHFKVVPFGRHWNDYRDSVQGSAQAGGQTGGQIDAVSTVPAGMEMPGARSAPYILYQNGASVLKSSGLTVQSLADLAGKRVITFSGAPDVLPGLRAAIPSFGDFRERADQMVHSNLLFAGRVDAVLADGLIFAEYNRQLQEKAKAAGALPFDPAQPVQFTAIFPPTAYSMVFRDDQLRADFDRCLAEMKAEGRLDAIDREWVGRYSATVGDRYLSQR</sequence>
<evidence type="ECO:0000313" key="4">
    <source>
        <dbReference type="Proteomes" id="UP000605086"/>
    </source>
</evidence>
<gene>
    <name evidence="3" type="ORF">GBZ48_26465</name>
</gene>
<keyword evidence="4" id="KW-1185">Reference proteome</keyword>
<reference evidence="3 4" key="1">
    <citation type="submission" date="2019-10" db="EMBL/GenBank/DDBJ databases">
        <title>Genome sequence of Azospirillum melinis.</title>
        <authorList>
            <person name="Ambrosini A."/>
            <person name="Sant'Anna F.H."/>
            <person name="Cassan F.D."/>
            <person name="Souza E.M."/>
            <person name="Passaglia L.M.P."/>
        </authorList>
    </citation>
    <scope>NUCLEOTIDE SEQUENCE [LARGE SCALE GENOMIC DNA]</scope>
    <source>
        <strain evidence="3 4">TMCY0552</strain>
    </source>
</reference>
<dbReference type="Proteomes" id="UP000605086">
    <property type="component" value="Unassembled WGS sequence"/>
</dbReference>
<organism evidence="3 4">
    <name type="scientific">Azospirillum melinis</name>
    <dbReference type="NCBI Taxonomy" id="328839"/>
    <lineage>
        <taxon>Bacteria</taxon>
        <taxon>Pseudomonadati</taxon>
        <taxon>Pseudomonadota</taxon>
        <taxon>Alphaproteobacteria</taxon>
        <taxon>Rhodospirillales</taxon>
        <taxon>Azospirillaceae</taxon>
        <taxon>Azospirillum</taxon>
    </lineage>
</organism>
<dbReference type="Gene3D" id="3.40.190.10">
    <property type="entry name" value="Periplasmic binding protein-like II"/>
    <property type="match status" value="2"/>
</dbReference>
<dbReference type="RefSeq" id="WP_174473760.1">
    <property type="nucleotide sequence ID" value="NZ_JAGINN010000007.1"/>
</dbReference>
<feature type="signal peptide" evidence="1">
    <location>
        <begin position="1"/>
        <end position="38"/>
    </location>
</feature>
<name>A0ABX2KND5_9PROT</name>
<evidence type="ECO:0000313" key="3">
    <source>
        <dbReference type="EMBL" id="NUB02789.1"/>
    </source>
</evidence>
<dbReference type="SUPFAM" id="SSF53850">
    <property type="entry name" value="Periplasmic binding protein-like II"/>
    <property type="match status" value="1"/>
</dbReference>